<evidence type="ECO:0008006" key="3">
    <source>
        <dbReference type="Google" id="ProtNLM"/>
    </source>
</evidence>
<proteinExistence type="predicted"/>
<reference evidence="2" key="1">
    <citation type="journal article" date="2019" name="Int. J. Syst. Evol. Microbiol.">
        <title>The Global Catalogue of Microorganisms (GCM) 10K type strain sequencing project: providing services to taxonomists for standard genome sequencing and annotation.</title>
        <authorList>
            <consortium name="The Broad Institute Genomics Platform"/>
            <consortium name="The Broad Institute Genome Sequencing Center for Infectious Disease"/>
            <person name="Wu L."/>
            <person name="Ma J."/>
        </authorList>
    </citation>
    <scope>NUCLEOTIDE SEQUENCE [LARGE SCALE GENOMIC DNA]</scope>
    <source>
        <strain evidence="2">JCM 32148</strain>
    </source>
</reference>
<comment type="caution">
    <text evidence="1">The sequence shown here is derived from an EMBL/GenBank/DDBJ whole genome shotgun (WGS) entry which is preliminary data.</text>
</comment>
<accession>A0ABW3AA49</accession>
<gene>
    <name evidence="1" type="ORF">ACFQZ8_27940</name>
</gene>
<dbReference type="Proteomes" id="UP001597053">
    <property type="component" value="Unassembled WGS sequence"/>
</dbReference>
<protein>
    <recommendedName>
        <fullName evidence="3">Sulfatase-modifying factor enzyme 1</fullName>
    </recommendedName>
</protein>
<evidence type="ECO:0000313" key="2">
    <source>
        <dbReference type="Proteomes" id="UP001597053"/>
    </source>
</evidence>
<name>A0ABW3AA49_9ACTN</name>
<dbReference type="EMBL" id="JBHTHM010002229">
    <property type="protein sequence ID" value="MFD0787755.1"/>
    <property type="molecule type" value="Genomic_DNA"/>
</dbReference>
<keyword evidence="2" id="KW-1185">Reference proteome</keyword>
<sequence>AGLRLPTEDEWQVAAEAGLLARREPLVWNLTESEHNDGRTRFVILKGGAGYRAEGSDWYFDGGPQPPEVSVKLLLTGVGLTRSDQVGFRVAADLAPAPGEVTR</sequence>
<organism evidence="1 2">
    <name type="scientific">Micromonospora azadirachtae</name>
    <dbReference type="NCBI Taxonomy" id="1970735"/>
    <lineage>
        <taxon>Bacteria</taxon>
        <taxon>Bacillati</taxon>
        <taxon>Actinomycetota</taxon>
        <taxon>Actinomycetes</taxon>
        <taxon>Micromonosporales</taxon>
        <taxon>Micromonosporaceae</taxon>
        <taxon>Micromonospora</taxon>
    </lineage>
</organism>
<evidence type="ECO:0000313" key="1">
    <source>
        <dbReference type="EMBL" id="MFD0787755.1"/>
    </source>
</evidence>
<feature type="non-terminal residue" evidence="1">
    <location>
        <position position="1"/>
    </location>
</feature>